<organism evidence="5 6">
    <name type="scientific">Clathrus columnatus</name>
    <dbReference type="NCBI Taxonomy" id="1419009"/>
    <lineage>
        <taxon>Eukaryota</taxon>
        <taxon>Fungi</taxon>
        <taxon>Dikarya</taxon>
        <taxon>Basidiomycota</taxon>
        <taxon>Agaricomycotina</taxon>
        <taxon>Agaricomycetes</taxon>
        <taxon>Phallomycetidae</taxon>
        <taxon>Phallales</taxon>
        <taxon>Clathraceae</taxon>
        <taxon>Clathrus</taxon>
    </lineage>
</organism>
<dbReference type="Proteomes" id="UP001050691">
    <property type="component" value="Unassembled WGS sequence"/>
</dbReference>
<keyword evidence="2" id="KW-0843">Virulence</keyword>
<feature type="domain" description="LysM" evidence="4">
    <location>
        <begin position="195"/>
        <end position="241"/>
    </location>
</feature>
<proteinExistence type="predicted"/>
<dbReference type="PROSITE" id="PS51782">
    <property type="entry name" value="LYSM"/>
    <property type="match status" value="3"/>
</dbReference>
<keyword evidence="1" id="KW-0147">Chitin-binding</keyword>
<evidence type="ECO:0000259" key="4">
    <source>
        <dbReference type="PROSITE" id="PS51782"/>
    </source>
</evidence>
<name>A0AAV5A2U1_9AGAM</name>
<dbReference type="Pfam" id="PF01476">
    <property type="entry name" value="LysM"/>
    <property type="match status" value="1"/>
</dbReference>
<gene>
    <name evidence="5" type="ORF">Clacol_001258</name>
</gene>
<dbReference type="AlphaFoldDB" id="A0AAV5A2U1"/>
<keyword evidence="3" id="KW-0732">Signal</keyword>
<reference evidence="5" key="1">
    <citation type="submission" date="2021-10" db="EMBL/GenBank/DDBJ databases">
        <title>De novo Genome Assembly of Clathrus columnatus (Basidiomycota, Fungi) Using Illumina and Nanopore Sequence Data.</title>
        <authorList>
            <person name="Ogiso-Tanaka E."/>
            <person name="Itagaki H."/>
            <person name="Hosoya T."/>
            <person name="Hosaka K."/>
        </authorList>
    </citation>
    <scope>NUCLEOTIDE SEQUENCE</scope>
    <source>
        <strain evidence="5">MO-923</strain>
    </source>
</reference>
<dbReference type="PANTHER" id="PTHR34997">
    <property type="entry name" value="AM15"/>
    <property type="match status" value="1"/>
</dbReference>
<dbReference type="Gene3D" id="3.10.350.10">
    <property type="entry name" value="LysM domain"/>
    <property type="match status" value="3"/>
</dbReference>
<evidence type="ECO:0000256" key="2">
    <source>
        <dbReference type="ARBA" id="ARBA00023026"/>
    </source>
</evidence>
<evidence type="ECO:0000256" key="1">
    <source>
        <dbReference type="ARBA" id="ARBA00022669"/>
    </source>
</evidence>
<dbReference type="PANTHER" id="PTHR34997:SF1">
    <property type="entry name" value="PEPTIDOGLYCAN-BINDING LYSIN DOMAIN"/>
    <property type="match status" value="1"/>
</dbReference>
<evidence type="ECO:0000256" key="3">
    <source>
        <dbReference type="SAM" id="SignalP"/>
    </source>
</evidence>
<sequence>MPRFNAYLLVTFALSALISASPLRNYMRDTTAVPSNVAPGTITSGCAEFHTVVSGETCDIIQGNFDISNAAFLALNPEVNGGCTDLIAGLAYCVQATPAPPPPPSPPPSTIPPNVANGTIIDGCTNFFTISEGTHCSDIESLFNISDSLFHLLNPEVDSFCSNLVPGEAYCVAGSAPTTVPSNVATGTITTGCTQFFTAQPGNTCQDIEMIFGITSTFFTTLNPEIDAQCTDLIAGEAYCVSGSA</sequence>
<comment type="caution">
    <text evidence="5">The sequence shown here is derived from an EMBL/GenBank/DDBJ whole genome shotgun (WGS) entry which is preliminary data.</text>
</comment>
<evidence type="ECO:0000313" key="5">
    <source>
        <dbReference type="EMBL" id="GJJ07059.1"/>
    </source>
</evidence>
<dbReference type="EMBL" id="BPWL01000002">
    <property type="protein sequence ID" value="GJJ07059.1"/>
    <property type="molecule type" value="Genomic_DNA"/>
</dbReference>
<keyword evidence="6" id="KW-1185">Reference proteome</keyword>
<feature type="domain" description="LysM" evidence="4">
    <location>
        <begin position="126"/>
        <end position="172"/>
    </location>
</feature>
<accession>A0AAV5A2U1</accession>
<protein>
    <recommendedName>
        <fullName evidence="4">LysM domain-containing protein</fullName>
    </recommendedName>
</protein>
<evidence type="ECO:0000313" key="6">
    <source>
        <dbReference type="Proteomes" id="UP001050691"/>
    </source>
</evidence>
<dbReference type="GO" id="GO:0008061">
    <property type="term" value="F:chitin binding"/>
    <property type="evidence" value="ECO:0007669"/>
    <property type="project" value="UniProtKB-KW"/>
</dbReference>
<dbReference type="InterPro" id="IPR018392">
    <property type="entry name" value="LysM"/>
</dbReference>
<dbReference type="InterPro" id="IPR036779">
    <property type="entry name" value="LysM_dom_sf"/>
</dbReference>
<dbReference type="SUPFAM" id="SSF54106">
    <property type="entry name" value="LysM domain"/>
    <property type="match status" value="1"/>
</dbReference>
<feature type="signal peptide" evidence="3">
    <location>
        <begin position="1"/>
        <end position="20"/>
    </location>
</feature>
<dbReference type="InterPro" id="IPR052210">
    <property type="entry name" value="LysM1-like"/>
</dbReference>
<dbReference type="CDD" id="cd00118">
    <property type="entry name" value="LysM"/>
    <property type="match status" value="1"/>
</dbReference>
<dbReference type="SMART" id="SM00257">
    <property type="entry name" value="LysM"/>
    <property type="match status" value="3"/>
</dbReference>
<feature type="chain" id="PRO_5043371821" description="LysM domain-containing protein" evidence="3">
    <location>
        <begin position="21"/>
        <end position="245"/>
    </location>
</feature>
<feature type="domain" description="LysM" evidence="4">
    <location>
        <begin position="48"/>
        <end position="94"/>
    </location>
</feature>